<evidence type="ECO:0000313" key="1">
    <source>
        <dbReference type="EMBL" id="CBY32830.1"/>
    </source>
</evidence>
<dbReference type="Proteomes" id="UP000011014">
    <property type="component" value="Unassembled WGS sequence"/>
</dbReference>
<accession>E4YB93</accession>
<protein>
    <submittedName>
        <fullName evidence="1">Uncharacterized protein</fullName>
    </submittedName>
</protein>
<name>E4YB93_OIKDI</name>
<proteinExistence type="predicted"/>
<dbReference type="AlphaFoldDB" id="E4YB93"/>
<organism evidence="1">
    <name type="scientific">Oikopleura dioica</name>
    <name type="common">Tunicate</name>
    <dbReference type="NCBI Taxonomy" id="34765"/>
    <lineage>
        <taxon>Eukaryota</taxon>
        <taxon>Metazoa</taxon>
        <taxon>Chordata</taxon>
        <taxon>Tunicata</taxon>
        <taxon>Appendicularia</taxon>
        <taxon>Copelata</taxon>
        <taxon>Oikopleuridae</taxon>
        <taxon>Oikopleura</taxon>
    </lineage>
</organism>
<gene>
    <name evidence="1" type="ORF">GSOID_T00032183001</name>
</gene>
<dbReference type="EMBL" id="FN654374">
    <property type="protein sequence ID" value="CBY32830.1"/>
    <property type="molecule type" value="Genomic_DNA"/>
</dbReference>
<reference evidence="1" key="1">
    <citation type="journal article" date="2010" name="Science">
        <title>Plasticity of animal genome architecture unmasked by rapid evolution of a pelagic tunicate.</title>
        <authorList>
            <person name="Denoeud F."/>
            <person name="Henriet S."/>
            <person name="Mungpakdee S."/>
            <person name="Aury J.M."/>
            <person name="Da Silva C."/>
            <person name="Brinkmann H."/>
            <person name="Mikhaleva J."/>
            <person name="Olsen L.C."/>
            <person name="Jubin C."/>
            <person name="Canestro C."/>
            <person name="Bouquet J.M."/>
            <person name="Danks G."/>
            <person name="Poulain J."/>
            <person name="Campsteijn C."/>
            <person name="Adamski M."/>
            <person name="Cross I."/>
            <person name="Yadetie F."/>
            <person name="Muffato M."/>
            <person name="Louis A."/>
            <person name="Butcher S."/>
            <person name="Tsagkogeorga G."/>
            <person name="Konrad A."/>
            <person name="Singh S."/>
            <person name="Jensen M.F."/>
            <person name="Cong E.H."/>
            <person name="Eikeseth-Otteraa H."/>
            <person name="Noel B."/>
            <person name="Anthouard V."/>
            <person name="Porcel B.M."/>
            <person name="Kachouri-Lafond R."/>
            <person name="Nishino A."/>
            <person name="Ugolini M."/>
            <person name="Chourrout P."/>
            <person name="Nishida H."/>
            <person name="Aasland R."/>
            <person name="Huzurbazar S."/>
            <person name="Westhof E."/>
            <person name="Delsuc F."/>
            <person name="Lehrach H."/>
            <person name="Reinhardt R."/>
            <person name="Weissenbach J."/>
            <person name="Roy S.W."/>
            <person name="Artiguenave F."/>
            <person name="Postlethwait J.H."/>
            <person name="Manak J.R."/>
            <person name="Thompson E.M."/>
            <person name="Jaillon O."/>
            <person name="Du Pasquier L."/>
            <person name="Boudinot P."/>
            <person name="Liberles D.A."/>
            <person name="Volff J.N."/>
            <person name="Philippe H."/>
            <person name="Lenhard B."/>
            <person name="Roest Crollius H."/>
            <person name="Wincker P."/>
            <person name="Chourrout D."/>
        </authorList>
    </citation>
    <scope>NUCLEOTIDE SEQUENCE [LARGE SCALE GENOMIC DNA]</scope>
</reference>
<sequence length="164" mass="19387">MSISEKEIHEKNDKISALEKKLEIINSFAPHFWKTGFGHYFENDARSVRKKHNEASVRRVLRAMEAGFIHFNLKFENGDLEVQEGDWHLNHHKIWNGKNWEKNWKLTIMKNKNGVRFKVQGDNINHSNGKCMRSEKNIKSDQNGNVELRRSGDLYVRWNITVQN</sequence>